<evidence type="ECO:0000313" key="3">
    <source>
        <dbReference type="Proteomes" id="UP000823775"/>
    </source>
</evidence>
<gene>
    <name evidence="2" type="ORF">HAX54_045325</name>
</gene>
<comment type="caution">
    <text evidence="2">The sequence shown here is derived from an EMBL/GenBank/DDBJ whole genome shotgun (WGS) entry which is preliminary data.</text>
</comment>
<organism evidence="2 3">
    <name type="scientific">Datura stramonium</name>
    <name type="common">Jimsonweed</name>
    <name type="synonym">Common thornapple</name>
    <dbReference type="NCBI Taxonomy" id="4076"/>
    <lineage>
        <taxon>Eukaryota</taxon>
        <taxon>Viridiplantae</taxon>
        <taxon>Streptophyta</taxon>
        <taxon>Embryophyta</taxon>
        <taxon>Tracheophyta</taxon>
        <taxon>Spermatophyta</taxon>
        <taxon>Magnoliopsida</taxon>
        <taxon>eudicotyledons</taxon>
        <taxon>Gunneridae</taxon>
        <taxon>Pentapetalae</taxon>
        <taxon>asterids</taxon>
        <taxon>lamiids</taxon>
        <taxon>Solanales</taxon>
        <taxon>Solanaceae</taxon>
        <taxon>Solanoideae</taxon>
        <taxon>Datureae</taxon>
        <taxon>Datura</taxon>
    </lineage>
</organism>
<dbReference type="EMBL" id="JACEIK010000070">
    <property type="protein sequence ID" value="MCD7448676.1"/>
    <property type="molecule type" value="Genomic_DNA"/>
</dbReference>
<feature type="region of interest" description="Disordered" evidence="1">
    <location>
        <begin position="1"/>
        <end position="20"/>
    </location>
</feature>
<evidence type="ECO:0000256" key="1">
    <source>
        <dbReference type="SAM" id="MobiDB-lite"/>
    </source>
</evidence>
<accession>A0ABS8RR22</accession>
<protein>
    <submittedName>
        <fullName evidence="2">Uncharacterized protein</fullName>
    </submittedName>
</protein>
<sequence length="128" mass="13889">MFPILTGDSGGGAGGSGRLQVREERGGGESLSIWLFVVVRCSSSEKMKRGWGRRRDGGRIGDCFCLHFARERVEWGERAGEQWLGKMEAFVLCLAEEVTRRRGDADRGVSSGYGSGDILAEKKGGAAF</sequence>
<proteinExistence type="predicted"/>
<dbReference type="Proteomes" id="UP000823775">
    <property type="component" value="Unassembled WGS sequence"/>
</dbReference>
<name>A0ABS8RR22_DATST</name>
<evidence type="ECO:0000313" key="2">
    <source>
        <dbReference type="EMBL" id="MCD7448676.1"/>
    </source>
</evidence>
<keyword evidence="3" id="KW-1185">Reference proteome</keyword>
<feature type="compositionally biased region" description="Gly residues" evidence="1">
    <location>
        <begin position="8"/>
        <end position="17"/>
    </location>
</feature>
<reference evidence="2 3" key="1">
    <citation type="journal article" date="2021" name="BMC Genomics">
        <title>Datura genome reveals duplications of psychoactive alkaloid biosynthetic genes and high mutation rate following tissue culture.</title>
        <authorList>
            <person name="Rajewski A."/>
            <person name="Carter-House D."/>
            <person name="Stajich J."/>
            <person name="Litt A."/>
        </authorList>
    </citation>
    <scope>NUCLEOTIDE SEQUENCE [LARGE SCALE GENOMIC DNA]</scope>
    <source>
        <strain evidence="2">AR-01</strain>
    </source>
</reference>